<proteinExistence type="predicted"/>
<evidence type="ECO:0000256" key="1">
    <source>
        <dbReference type="SAM" id="MobiDB-lite"/>
    </source>
</evidence>
<feature type="region of interest" description="Disordered" evidence="1">
    <location>
        <begin position="151"/>
        <end position="171"/>
    </location>
</feature>
<reference evidence="3" key="1">
    <citation type="journal article" date="2019" name="Int. J. Syst. Evol. Microbiol.">
        <title>The Global Catalogue of Microorganisms (GCM) 10K type strain sequencing project: providing services to taxonomists for standard genome sequencing and annotation.</title>
        <authorList>
            <consortium name="The Broad Institute Genomics Platform"/>
            <consortium name="The Broad Institute Genome Sequencing Center for Infectious Disease"/>
            <person name="Wu L."/>
            <person name="Ma J."/>
        </authorList>
    </citation>
    <scope>NUCLEOTIDE SEQUENCE [LARGE SCALE GENOMIC DNA]</scope>
    <source>
        <strain evidence="3">JCM 6833</strain>
    </source>
</reference>
<feature type="compositionally biased region" description="Basic residues" evidence="1">
    <location>
        <begin position="112"/>
        <end position="129"/>
    </location>
</feature>
<name>A0ABP6CZ15_9ACTN</name>
<feature type="region of interest" description="Disordered" evidence="1">
    <location>
        <begin position="72"/>
        <end position="131"/>
    </location>
</feature>
<keyword evidence="3" id="KW-1185">Reference proteome</keyword>
<comment type="caution">
    <text evidence="2">The sequence shown here is derived from an EMBL/GenBank/DDBJ whole genome shotgun (WGS) entry which is preliminary data.</text>
</comment>
<gene>
    <name evidence="2" type="ORF">GCM10010411_79130</name>
</gene>
<evidence type="ECO:0000313" key="2">
    <source>
        <dbReference type="EMBL" id="GAA2629653.1"/>
    </source>
</evidence>
<organism evidence="2 3">
    <name type="scientific">Actinomadura fulvescens</name>
    <dbReference type="NCBI Taxonomy" id="46160"/>
    <lineage>
        <taxon>Bacteria</taxon>
        <taxon>Bacillati</taxon>
        <taxon>Actinomycetota</taxon>
        <taxon>Actinomycetes</taxon>
        <taxon>Streptosporangiales</taxon>
        <taxon>Thermomonosporaceae</taxon>
        <taxon>Actinomadura</taxon>
    </lineage>
</organism>
<dbReference type="EMBL" id="BAAATD010000014">
    <property type="protein sequence ID" value="GAA2629653.1"/>
    <property type="molecule type" value="Genomic_DNA"/>
</dbReference>
<protein>
    <submittedName>
        <fullName evidence="2">Uncharacterized protein</fullName>
    </submittedName>
</protein>
<accession>A0ABP6CZ15</accession>
<evidence type="ECO:0000313" key="3">
    <source>
        <dbReference type="Proteomes" id="UP001501509"/>
    </source>
</evidence>
<sequence>MYTVPGIRRASALGDERFRVSDIGRTRTQVKHISRCPGHDRTRHTQQAPQAGHVALQGVRRRRRWLAVPDGVDQPVDADHLARPQSQDGQHRLAPKSRNVPNVAVHGEIHRTKQPHLNRHPKPPSKHWKATLSEPTRRPTLIAAGQNETNRPMRIPSRSRPQAVTTDGGGGLWRKYGKVNAGCG</sequence>
<dbReference type="Proteomes" id="UP001501509">
    <property type="component" value="Unassembled WGS sequence"/>
</dbReference>